<keyword evidence="5" id="KW-1185">Reference proteome</keyword>
<accession>A0A813EIC3</accession>
<dbReference type="Gene3D" id="3.90.79.10">
    <property type="entry name" value="Nucleoside Triphosphate Pyrophosphohydrolase"/>
    <property type="match status" value="1"/>
</dbReference>
<evidence type="ECO:0000313" key="5">
    <source>
        <dbReference type="Proteomes" id="UP000654075"/>
    </source>
</evidence>
<evidence type="ECO:0000256" key="2">
    <source>
        <dbReference type="SAM" id="MobiDB-lite"/>
    </source>
</evidence>
<comment type="caution">
    <text evidence="4">The sequence shown here is derived from an EMBL/GenBank/DDBJ whole genome shotgun (WGS) entry which is preliminary data.</text>
</comment>
<feature type="compositionally biased region" description="Gly residues" evidence="2">
    <location>
        <begin position="703"/>
        <end position="712"/>
    </location>
</feature>
<dbReference type="GO" id="GO:0016787">
    <property type="term" value="F:hydrolase activity"/>
    <property type="evidence" value="ECO:0007669"/>
    <property type="project" value="UniProtKB-KW"/>
</dbReference>
<dbReference type="SUPFAM" id="SSF55811">
    <property type="entry name" value="Nudix"/>
    <property type="match status" value="1"/>
</dbReference>
<feature type="region of interest" description="Disordered" evidence="2">
    <location>
        <begin position="703"/>
        <end position="731"/>
    </location>
</feature>
<name>A0A813EIC3_POLGL</name>
<dbReference type="EMBL" id="CAJNNV010012249">
    <property type="protein sequence ID" value="CAE8600534.1"/>
    <property type="molecule type" value="Genomic_DNA"/>
</dbReference>
<evidence type="ECO:0000313" key="4">
    <source>
        <dbReference type="EMBL" id="CAE8600534.1"/>
    </source>
</evidence>
<organism evidence="4 5">
    <name type="scientific">Polarella glacialis</name>
    <name type="common">Dinoflagellate</name>
    <dbReference type="NCBI Taxonomy" id="89957"/>
    <lineage>
        <taxon>Eukaryota</taxon>
        <taxon>Sar</taxon>
        <taxon>Alveolata</taxon>
        <taxon>Dinophyceae</taxon>
        <taxon>Suessiales</taxon>
        <taxon>Suessiaceae</taxon>
        <taxon>Polarella</taxon>
    </lineage>
</organism>
<gene>
    <name evidence="4" type="ORF">PGLA1383_LOCUS18853</name>
</gene>
<dbReference type="InterPro" id="IPR000086">
    <property type="entry name" value="NUDIX_hydrolase_dom"/>
</dbReference>
<dbReference type="PROSITE" id="PS51462">
    <property type="entry name" value="NUDIX"/>
    <property type="match status" value="1"/>
</dbReference>
<proteinExistence type="predicted"/>
<evidence type="ECO:0000259" key="3">
    <source>
        <dbReference type="PROSITE" id="PS51462"/>
    </source>
</evidence>
<dbReference type="InterPro" id="IPR015797">
    <property type="entry name" value="NUDIX_hydrolase-like_dom_sf"/>
</dbReference>
<feature type="compositionally biased region" description="Basic and acidic residues" evidence="2">
    <location>
        <begin position="86"/>
        <end position="97"/>
    </location>
</feature>
<protein>
    <recommendedName>
        <fullName evidence="3">Nudix hydrolase domain-containing protein</fullName>
    </recommendedName>
</protein>
<dbReference type="PRINTS" id="PR00502">
    <property type="entry name" value="NUDIXFAMILY"/>
</dbReference>
<dbReference type="AlphaFoldDB" id="A0A813EIC3"/>
<dbReference type="Proteomes" id="UP000654075">
    <property type="component" value="Unassembled WGS sequence"/>
</dbReference>
<feature type="compositionally biased region" description="Polar residues" evidence="2">
    <location>
        <begin position="76"/>
        <end position="85"/>
    </location>
</feature>
<evidence type="ECO:0000256" key="1">
    <source>
        <dbReference type="ARBA" id="ARBA00022801"/>
    </source>
</evidence>
<feature type="domain" description="Nudix hydrolase" evidence="3">
    <location>
        <begin position="102"/>
        <end position="274"/>
    </location>
</feature>
<feature type="region of interest" description="Disordered" evidence="2">
    <location>
        <begin position="1"/>
        <end position="20"/>
    </location>
</feature>
<dbReference type="Pfam" id="PF00293">
    <property type="entry name" value="NUDIX"/>
    <property type="match status" value="1"/>
</dbReference>
<dbReference type="InterPro" id="IPR020476">
    <property type="entry name" value="Nudix_hydrolase"/>
</dbReference>
<sequence>MPHVLSFFRNPDLSQPDTGITTYSKQHYKTWKMHSRDTGNRQSEQATSVIAEMMATGPLRVRTAATVICIRRAQGSASSSKNTGLSREEATGGEKAWHGAGGDGASRMNLVFGKSDTATLSSGWDILLGQSEVQNWLKSTKEKDEAMRYPGEWKFAGGTVDPGETPEQAARRELEEEFQLQLPKDSDSCKFHLLSIKQTRPIRNVSNIMYNFVAAAEENPWLQQLDIGAVNAALAQRRDLHRTEVETGSFWTLANTEREQLAPEIRQVQWLDMRTAVLHSFTSMNDTCVPVNDFQSEEFHRLGIPRRDPMFLTMASLLEVDSFPSLRSLAAYSAQLCPDQELRRIQWLQDGMLPSEVAAVFEANASPTEAQKRAGMFRTAEDRAAVFTERRSNEDADAASLASATCPGWGPPSHDCSAVEESSEFRACSMRLTVMRSIDSVTSCKSDCVLFSGVGDVACQLHHKSLPSLQVCDHFTASEVFDSSSESWGHVLHFEHCNASWPGLPLAVEPVTAMPLQPGAVGSGPLPVARPFAYASQSGSLQRSRSAERAGSNWLQCSAAPSVASVSGASTPRGPFPFSGGSLAPATAFRLEAPSAQAAAMAAAAVLASATCPHGRTSSPQFRTVSPAPTPPMPPPWQFQPQLQLPMPSGGAPVRWGAPVSVGPASARAPSPYSTPPVPLAPLSARAHPPWVMEPVTAALHGNGIGNGGHSFGPGPESGAPPKSANEKEWKRTVQGELDRLRREVASLGEICRDFKV</sequence>
<feature type="region of interest" description="Disordered" evidence="2">
    <location>
        <begin position="76"/>
        <end position="101"/>
    </location>
</feature>
<keyword evidence="1" id="KW-0378">Hydrolase</keyword>
<reference evidence="4" key="1">
    <citation type="submission" date="2021-02" db="EMBL/GenBank/DDBJ databases">
        <authorList>
            <person name="Dougan E. K."/>
            <person name="Rhodes N."/>
            <person name="Thang M."/>
            <person name="Chan C."/>
        </authorList>
    </citation>
    <scope>NUCLEOTIDE SEQUENCE</scope>
</reference>